<dbReference type="PANTHER" id="PTHR22889">
    <property type="entry name" value="WD REPEAT-CONTAINING PROTEIN 89"/>
    <property type="match status" value="1"/>
</dbReference>
<dbReference type="PROSITE" id="PS00678">
    <property type="entry name" value="WD_REPEATS_1"/>
    <property type="match status" value="1"/>
</dbReference>
<feature type="repeat" description="WD" evidence="4">
    <location>
        <begin position="194"/>
        <end position="229"/>
    </location>
</feature>
<dbReference type="EMBL" id="JAPWTJ010000041">
    <property type="protein sequence ID" value="KAJ8984304.1"/>
    <property type="molecule type" value="Genomic_DNA"/>
</dbReference>
<gene>
    <name evidence="5" type="ORF">NQ317_012275</name>
</gene>
<accession>A0ABQ9K1U2</accession>
<evidence type="ECO:0000313" key="5">
    <source>
        <dbReference type="EMBL" id="KAJ8984304.1"/>
    </source>
</evidence>
<evidence type="ECO:0000313" key="6">
    <source>
        <dbReference type="Proteomes" id="UP001162164"/>
    </source>
</evidence>
<evidence type="ECO:0000256" key="3">
    <source>
        <dbReference type="ARBA" id="ARBA00022737"/>
    </source>
</evidence>
<dbReference type="InterPro" id="IPR015943">
    <property type="entry name" value="WD40/YVTN_repeat-like_dom_sf"/>
</dbReference>
<keyword evidence="2 4" id="KW-0853">WD repeat</keyword>
<keyword evidence="6" id="KW-1185">Reference proteome</keyword>
<sequence length="389" mass="43834">MISETLLKMHELELDIDNQEDFADSDTDTCSPDEITRLFTNSNNVANCEKIIAKNKYILHIAATSENQPNIAIGLSDNTYEVFTLSDNQVTHLSSLTGHKDKIIDCRFHSTNSNLLYTGSSDGCVKLWDLRAPQKSSQTFLDTTVKNGEKAKGFNCFDISSNERLLTVGTDLFEGDAYLLFWDTRSSEILGGYWESHTDDITQVKFHPSDRDKLISGSTDGLINIYDLSQTCEDDALIDTLNTDSSIEQLLWFNEDGKDHISCITHTSDLQLWDVDGAAPYKHFNRTNISQEIKKKSESYVYIANCHATDKYLMVLAGSNFNNGECLRSFYIENGKTQQGANFEENKQRVRCSYYNANINVLLTGGEKGILNVWKMTNPSYSGSVKKKK</sequence>
<proteinExistence type="predicted"/>
<dbReference type="InterPro" id="IPR019775">
    <property type="entry name" value="WD40_repeat_CS"/>
</dbReference>
<dbReference type="Pfam" id="PF00400">
    <property type="entry name" value="WD40"/>
    <property type="match status" value="2"/>
</dbReference>
<protein>
    <recommendedName>
        <fullName evidence="1">WD repeat-containing protein 89</fullName>
    </recommendedName>
</protein>
<dbReference type="Gene3D" id="2.130.10.10">
    <property type="entry name" value="YVTN repeat-like/Quinoprotein amine dehydrogenase"/>
    <property type="match status" value="2"/>
</dbReference>
<dbReference type="InterPro" id="IPR039328">
    <property type="entry name" value="WDR89"/>
</dbReference>
<dbReference type="PROSITE" id="PS50082">
    <property type="entry name" value="WD_REPEATS_2"/>
    <property type="match status" value="2"/>
</dbReference>
<dbReference type="PANTHER" id="PTHR22889:SF0">
    <property type="entry name" value="WD REPEAT-CONTAINING PROTEIN 89"/>
    <property type="match status" value="1"/>
</dbReference>
<dbReference type="Proteomes" id="UP001162164">
    <property type="component" value="Unassembled WGS sequence"/>
</dbReference>
<evidence type="ECO:0000256" key="1">
    <source>
        <dbReference type="ARBA" id="ARBA00021125"/>
    </source>
</evidence>
<feature type="repeat" description="WD" evidence="4">
    <location>
        <begin position="96"/>
        <end position="138"/>
    </location>
</feature>
<dbReference type="InterPro" id="IPR001680">
    <property type="entry name" value="WD40_rpt"/>
</dbReference>
<keyword evidence="3" id="KW-0677">Repeat</keyword>
<dbReference type="PROSITE" id="PS50294">
    <property type="entry name" value="WD_REPEATS_REGION"/>
    <property type="match status" value="2"/>
</dbReference>
<name>A0ABQ9K1U2_9CUCU</name>
<dbReference type="SUPFAM" id="SSF50978">
    <property type="entry name" value="WD40 repeat-like"/>
    <property type="match status" value="1"/>
</dbReference>
<reference evidence="5" key="1">
    <citation type="journal article" date="2023" name="Insect Mol. Biol.">
        <title>Genome sequencing provides insights into the evolution of gene families encoding plant cell wall-degrading enzymes in longhorned beetles.</title>
        <authorList>
            <person name="Shin N.R."/>
            <person name="Okamura Y."/>
            <person name="Kirsch R."/>
            <person name="Pauchet Y."/>
        </authorList>
    </citation>
    <scope>NUCLEOTIDE SEQUENCE</scope>
    <source>
        <strain evidence="5">MMC_N1</strain>
    </source>
</reference>
<organism evidence="5 6">
    <name type="scientific">Molorchus minor</name>
    <dbReference type="NCBI Taxonomy" id="1323400"/>
    <lineage>
        <taxon>Eukaryota</taxon>
        <taxon>Metazoa</taxon>
        <taxon>Ecdysozoa</taxon>
        <taxon>Arthropoda</taxon>
        <taxon>Hexapoda</taxon>
        <taxon>Insecta</taxon>
        <taxon>Pterygota</taxon>
        <taxon>Neoptera</taxon>
        <taxon>Endopterygota</taxon>
        <taxon>Coleoptera</taxon>
        <taxon>Polyphaga</taxon>
        <taxon>Cucujiformia</taxon>
        <taxon>Chrysomeloidea</taxon>
        <taxon>Cerambycidae</taxon>
        <taxon>Lamiinae</taxon>
        <taxon>Monochamini</taxon>
        <taxon>Molorchus</taxon>
    </lineage>
</organism>
<comment type="caution">
    <text evidence="5">The sequence shown here is derived from an EMBL/GenBank/DDBJ whole genome shotgun (WGS) entry which is preliminary data.</text>
</comment>
<dbReference type="SMART" id="SM00320">
    <property type="entry name" value="WD40"/>
    <property type="match status" value="3"/>
</dbReference>
<evidence type="ECO:0000256" key="4">
    <source>
        <dbReference type="PROSITE-ProRule" id="PRU00221"/>
    </source>
</evidence>
<dbReference type="InterPro" id="IPR036322">
    <property type="entry name" value="WD40_repeat_dom_sf"/>
</dbReference>
<evidence type="ECO:0000256" key="2">
    <source>
        <dbReference type="ARBA" id="ARBA00022574"/>
    </source>
</evidence>